<dbReference type="GO" id="GO:0003676">
    <property type="term" value="F:nucleic acid binding"/>
    <property type="evidence" value="ECO:0007669"/>
    <property type="project" value="InterPro"/>
</dbReference>
<feature type="region of interest" description="Disordered" evidence="13">
    <location>
        <begin position="1873"/>
        <end position="1896"/>
    </location>
</feature>
<evidence type="ECO:0000256" key="11">
    <source>
        <dbReference type="PROSITE-ProRule" id="PRU00283"/>
    </source>
</evidence>
<feature type="binding site" evidence="11">
    <location>
        <begin position="903"/>
        <end position="910"/>
    </location>
    <ligand>
        <name>ATP</name>
        <dbReference type="ChEBI" id="CHEBI:30616"/>
    </ligand>
</feature>
<evidence type="ECO:0000313" key="17">
    <source>
        <dbReference type="RefSeq" id="XP_038824378.1"/>
    </source>
</evidence>
<gene>
    <name evidence="17" type="primary">LOC120024256</name>
</gene>
<feature type="compositionally biased region" description="Basic and acidic residues" evidence="13">
    <location>
        <begin position="1353"/>
        <end position="1364"/>
    </location>
</feature>
<proteinExistence type="inferred from homology"/>
<evidence type="ECO:0000256" key="4">
    <source>
        <dbReference type="ARBA" id="ARBA00022490"/>
    </source>
</evidence>
<evidence type="ECO:0000256" key="12">
    <source>
        <dbReference type="SAM" id="Coils"/>
    </source>
</evidence>
<dbReference type="GeneID" id="120024256"/>
<organism evidence="16 17">
    <name type="scientific">Salvelinus namaycush</name>
    <name type="common">Lake trout</name>
    <name type="synonym">Salmo namaycush</name>
    <dbReference type="NCBI Taxonomy" id="8040"/>
    <lineage>
        <taxon>Eukaryota</taxon>
        <taxon>Metazoa</taxon>
        <taxon>Chordata</taxon>
        <taxon>Craniata</taxon>
        <taxon>Vertebrata</taxon>
        <taxon>Euteleostomi</taxon>
        <taxon>Actinopterygii</taxon>
        <taxon>Neopterygii</taxon>
        <taxon>Teleostei</taxon>
        <taxon>Protacanthopterygii</taxon>
        <taxon>Salmoniformes</taxon>
        <taxon>Salmonidae</taxon>
        <taxon>Salmoninae</taxon>
        <taxon>Salvelinus</taxon>
    </lineage>
</organism>
<reference evidence="17" key="1">
    <citation type="submission" date="2025-08" db="UniProtKB">
        <authorList>
            <consortium name="RefSeq"/>
        </authorList>
    </citation>
    <scope>IDENTIFICATION</scope>
    <source>
        <tissue evidence="17">White muscle</tissue>
    </source>
</reference>
<keyword evidence="4" id="KW-0963">Cytoplasm</keyword>
<keyword evidence="10" id="KW-0206">Cytoskeleton</keyword>
<keyword evidence="5" id="KW-0597">Phosphoprotein</keyword>
<comment type="similarity">
    <text evidence="11">Belongs to the TRAFAC class myosin-kinesin ATPase superfamily. Kinesin family.</text>
</comment>
<feature type="compositionally biased region" description="Basic residues" evidence="13">
    <location>
        <begin position="2175"/>
        <end position="2192"/>
    </location>
</feature>
<evidence type="ECO:0000256" key="5">
    <source>
        <dbReference type="ARBA" id="ARBA00022553"/>
    </source>
</evidence>
<dbReference type="InterPro" id="IPR001584">
    <property type="entry name" value="Integrase_cat-core"/>
</dbReference>
<dbReference type="InterPro" id="IPR036397">
    <property type="entry name" value="RNaseH_sf"/>
</dbReference>
<dbReference type="SMART" id="SM00129">
    <property type="entry name" value="KISc"/>
    <property type="match status" value="1"/>
</dbReference>
<dbReference type="GO" id="GO:0004523">
    <property type="term" value="F:RNA-DNA hybrid ribonuclease activity"/>
    <property type="evidence" value="ECO:0007669"/>
    <property type="project" value="UniProtKB-EC"/>
</dbReference>
<dbReference type="SUPFAM" id="SSF56672">
    <property type="entry name" value="DNA/RNA polymerases"/>
    <property type="match status" value="1"/>
</dbReference>
<dbReference type="GO" id="GO:0008017">
    <property type="term" value="F:microtubule binding"/>
    <property type="evidence" value="ECO:0007669"/>
    <property type="project" value="InterPro"/>
</dbReference>
<keyword evidence="6" id="KW-0493">Microtubule</keyword>
<dbReference type="GO" id="GO:0003777">
    <property type="term" value="F:microtubule motor activity"/>
    <property type="evidence" value="ECO:0007669"/>
    <property type="project" value="InterPro"/>
</dbReference>
<protein>
    <recommendedName>
        <fullName evidence="3">ribonuclease H</fullName>
        <ecNumber evidence="3">3.1.26.4</ecNumber>
    </recommendedName>
</protein>
<dbReference type="PANTHER" id="PTHR21608:SF5">
    <property type="entry name" value="KINESIN FAMILY MEMBER 26AA"/>
    <property type="match status" value="1"/>
</dbReference>
<feature type="coiled-coil region" evidence="12">
    <location>
        <begin position="2267"/>
        <end position="2297"/>
    </location>
</feature>
<evidence type="ECO:0000256" key="7">
    <source>
        <dbReference type="ARBA" id="ARBA00022741"/>
    </source>
</evidence>
<dbReference type="GO" id="GO:0005524">
    <property type="term" value="F:ATP binding"/>
    <property type="evidence" value="ECO:0007669"/>
    <property type="project" value="UniProtKB-UniRule"/>
</dbReference>
<evidence type="ECO:0000256" key="8">
    <source>
        <dbReference type="ARBA" id="ARBA00022840"/>
    </source>
</evidence>
<feature type="region of interest" description="Disordered" evidence="13">
    <location>
        <begin position="2141"/>
        <end position="2209"/>
    </location>
</feature>
<dbReference type="GO" id="GO:0048731">
    <property type="term" value="P:system development"/>
    <property type="evidence" value="ECO:0007669"/>
    <property type="project" value="UniProtKB-ARBA"/>
</dbReference>
<dbReference type="InterPro" id="IPR000477">
    <property type="entry name" value="RT_dom"/>
</dbReference>
<dbReference type="InterPro" id="IPR043128">
    <property type="entry name" value="Rev_trsase/Diguanyl_cyclase"/>
</dbReference>
<feature type="domain" description="Integrase catalytic" evidence="15">
    <location>
        <begin position="319"/>
        <end position="500"/>
    </location>
</feature>
<evidence type="ECO:0000256" key="9">
    <source>
        <dbReference type="ARBA" id="ARBA00023175"/>
    </source>
</evidence>
<feature type="region of interest" description="Disordered" evidence="13">
    <location>
        <begin position="1909"/>
        <end position="1967"/>
    </location>
</feature>
<feature type="region of interest" description="Disordered" evidence="13">
    <location>
        <begin position="1609"/>
        <end position="1827"/>
    </location>
</feature>
<dbReference type="EC" id="3.1.26.4" evidence="3"/>
<feature type="region of interest" description="Disordered" evidence="13">
    <location>
        <begin position="2000"/>
        <end position="2124"/>
    </location>
</feature>
<dbReference type="RefSeq" id="XP_038824378.1">
    <property type="nucleotide sequence ID" value="XM_038968450.1"/>
</dbReference>
<feature type="region of interest" description="Disordered" evidence="13">
    <location>
        <begin position="1160"/>
        <end position="1180"/>
    </location>
</feature>
<keyword evidence="16" id="KW-1185">Reference proteome</keyword>
<dbReference type="SUPFAM" id="SSF52540">
    <property type="entry name" value="P-loop containing nucleoside triphosphate hydrolases"/>
    <property type="match status" value="1"/>
</dbReference>
<evidence type="ECO:0000256" key="1">
    <source>
        <dbReference type="ARBA" id="ARBA00004245"/>
    </source>
</evidence>
<feature type="region of interest" description="Disordered" evidence="13">
    <location>
        <begin position="1287"/>
        <end position="1382"/>
    </location>
</feature>
<evidence type="ECO:0000256" key="10">
    <source>
        <dbReference type="ARBA" id="ARBA00023212"/>
    </source>
</evidence>
<name>A0A8U0PGW6_SALNM</name>
<dbReference type="Proteomes" id="UP000808372">
    <property type="component" value="Chromosome 29"/>
</dbReference>
<dbReference type="GO" id="GO:0005874">
    <property type="term" value="C:microtubule"/>
    <property type="evidence" value="ECO:0007669"/>
    <property type="project" value="UniProtKB-KW"/>
</dbReference>
<dbReference type="InterPro" id="IPR043502">
    <property type="entry name" value="DNA/RNA_pol_sf"/>
</dbReference>
<feature type="compositionally biased region" description="Polar residues" evidence="13">
    <location>
        <begin position="2107"/>
        <end position="2120"/>
    </location>
</feature>
<feature type="region of interest" description="Disordered" evidence="13">
    <location>
        <begin position="1400"/>
        <end position="1419"/>
    </location>
</feature>
<dbReference type="PRINTS" id="PR00380">
    <property type="entry name" value="KINESINHEAVY"/>
</dbReference>
<feature type="compositionally biased region" description="Polar residues" evidence="13">
    <location>
        <begin position="1923"/>
        <end position="1939"/>
    </location>
</feature>
<dbReference type="InterPro" id="IPR001752">
    <property type="entry name" value="Kinesin_motor_dom"/>
</dbReference>
<feature type="compositionally biased region" description="Polar residues" evidence="13">
    <location>
        <begin position="1628"/>
        <end position="1647"/>
    </location>
</feature>
<comment type="subcellular location">
    <subcellularLocation>
        <location evidence="1">Cytoplasm</location>
        <location evidence="1">Cytoskeleton</location>
    </subcellularLocation>
</comment>
<dbReference type="KEGG" id="snh:120024256"/>
<feature type="region of interest" description="Disordered" evidence="13">
    <location>
        <begin position="1235"/>
        <end position="1260"/>
    </location>
</feature>
<dbReference type="InterPro" id="IPR027417">
    <property type="entry name" value="P-loop_NTPase"/>
</dbReference>
<dbReference type="Gene3D" id="3.30.70.270">
    <property type="match status" value="2"/>
</dbReference>
<dbReference type="CDD" id="cd00106">
    <property type="entry name" value="KISc"/>
    <property type="match status" value="1"/>
</dbReference>
<dbReference type="InterPro" id="IPR057090">
    <property type="entry name" value="HTH_KIF26A_B_1st"/>
</dbReference>
<keyword evidence="9 11" id="KW-0505">Motor protein</keyword>
<feature type="region of interest" description="Disordered" evidence="13">
    <location>
        <begin position="1192"/>
        <end position="1212"/>
    </location>
</feature>
<feature type="compositionally biased region" description="Low complexity" evidence="13">
    <location>
        <begin position="1946"/>
        <end position="1967"/>
    </location>
</feature>
<dbReference type="Gene3D" id="3.30.420.10">
    <property type="entry name" value="Ribonuclease H-like superfamily/Ribonuclease H"/>
    <property type="match status" value="1"/>
</dbReference>
<dbReference type="SUPFAM" id="SSF53098">
    <property type="entry name" value="Ribonuclease H-like"/>
    <property type="match status" value="1"/>
</dbReference>
<feature type="compositionally biased region" description="Basic residues" evidence="13">
    <location>
        <begin position="1650"/>
        <end position="1661"/>
    </location>
</feature>
<dbReference type="PROSITE" id="PS50067">
    <property type="entry name" value="KINESIN_MOTOR_2"/>
    <property type="match status" value="1"/>
</dbReference>
<keyword evidence="12" id="KW-0175">Coiled coil</keyword>
<feature type="region of interest" description="Disordered" evidence="13">
    <location>
        <begin position="713"/>
        <end position="732"/>
    </location>
</feature>
<dbReference type="InterPro" id="IPR036961">
    <property type="entry name" value="Kinesin_motor_dom_sf"/>
</dbReference>
<dbReference type="Gene3D" id="3.40.850.10">
    <property type="entry name" value="Kinesin motor domain"/>
    <property type="match status" value="1"/>
</dbReference>
<evidence type="ECO:0000256" key="6">
    <source>
        <dbReference type="ARBA" id="ARBA00022701"/>
    </source>
</evidence>
<dbReference type="Pfam" id="PF00225">
    <property type="entry name" value="Kinesin"/>
    <property type="match status" value="1"/>
</dbReference>
<feature type="compositionally biased region" description="Polar residues" evidence="13">
    <location>
        <begin position="1662"/>
        <end position="1672"/>
    </location>
</feature>
<feature type="compositionally biased region" description="Polar residues" evidence="13">
    <location>
        <begin position="1763"/>
        <end position="1775"/>
    </location>
</feature>
<feature type="domain" description="Kinesin motor" evidence="14">
    <location>
        <begin position="806"/>
        <end position="1158"/>
    </location>
</feature>
<dbReference type="PROSITE" id="PS50994">
    <property type="entry name" value="INTEGRASE"/>
    <property type="match status" value="1"/>
</dbReference>
<dbReference type="InterPro" id="IPR012337">
    <property type="entry name" value="RNaseH-like_sf"/>
</dbReference>
<feature type="compositionally biased region" description="Low complexity" evidence="13">
    <location>
        <begin position="1366"/>
        <end position="1381"/>
    </location>
</feature>
<dbReference type="Pfam" id="PF00078">
    <property type="entry name" value="RVT_1"/>
    <property type="match status" value="1"/>
</dbReference>
<evidence type="ECO:0000259" key="15">
    <source>
        <dbReference type="PROSITE" id="PS50994"/>
    </source>
</evidence>
<dbReference type="CDD" id="cd01647">
    <property type="entry name" value="RT_LTR"/>
    <property type="match status" value="1"/>
</dbReference>
<dbReference type="InterPro" id="IPR027640">
    <property type="entry name" value="Kinesin-like_fam"/>
</dbReference>
<dbReference type="GO" id="GO:0007018">
    <property type="term" value="P:microtubule-based movement"/>
    <property type="evidence" value="ECO:0007669"/>
    <property type="project" value="InterPro"/>
</dbReference>
<feature type="compositionally biased region" description="Low complexity" evidence="13">
    <location>
        <begin position="2155"/>
        <end position="2166"/>
    </location>
</feature>
<comment type="similarity">
    <text evidence="2">Belongs to the beta type-B retroviral polymerase family. HERV class-II K(HML-2) pol subfamily.</text>
</comment>
<evidence type="ECO:0000313" key="16">
    <source>
        <dbReference type="Proteomes" id="UP000808372"/>
    </source>
</evidence>
<evidence type="ECO:0000259" key="14">
    <source>
        <dbReference type="PROSITE" id="PS50067"/>
    </source>
</evidence>
<sequence>MGTFETECVIRGRKHKLEFEIVKTSQNPLLSGSTCERLGLMQFTVPNDLHIVDHVQHGPLSKEQLLSRYDDVFNMPVESVPGEVHFEVDESITPVQCAPRNVPIAMKVAVKAQLDKYEADGHMTSVTEPTDWISNMVIVKKPEKLRVCIDPKHLNQALKRSHYIMPTLEDVLYKLPKARIFTLVDARDAFLQCKLDEESSFMTTFWTPWGRKRWLKLPFGVSVAPEVYQRKQHELLAGLKGIEPIADDILIVGCGETDEEAERDHDVKLLALMERCRSVKLRLGLKKLQFKVKDVHFHGHILSAKGLKPDPDKVQAILDMPNPSDAKGVQRLIGFANYLAKFMPHLSAVCWPYLKEETPFTVREYWTFRDEISVQNGVLFRETVIKRCKAQFARQGQPDKVITDNGPQFTAQFKRFASEWEFDHVTSSPRHPKANGKAESAVKIAKNLLNRALRDSNDPWKAILQWRNTPTENMDSSPAQRLLSRRLKTTIPVANKLLEPCVMVGVTDKLRHRKQLAKCFYDRTARDLPELEDPGFAVFLFDKLQHLQCPHRGPYAREDSTCQVCGTALHQLRRLALQKALGLTGDMPDLHPGAFSSGLTPSPAAHSVVTLPCQDWSMEDSPAKQPPRFYDQIPGERFRGGLQGWGGIQSSYMGGSKSTVTPIPQHFLEGVWRVSRVRRDHHPHSAVTPGLTPDPYRNYMPIAPGSPIYDYATITPTVPQPQPTPTQTSHTPSAAASFFIRAAQKLSLSSKRKKPQQPQLQSPPEPAEPLVYTGGFSGALQLSPPAVPPCLLRAGLKVKDTPGMGKVKVMVRICSAQGSSNTSESRSFLKVDARKKQLTLCETSANSHSSAAQRRAAAAAPKMFAFDAVFSQDASQAEVCSGTVAEVIQSVVNGADGCIFCLGHANLGKTYTMIGRECSTQSLGVAPCAISWLFKLIEERKEKAGARFSVRVSAVEISGRDEALTDLLSNVSTGSLQDGQSPGVYLREDPICGSQLQNQTELRAATAERAAYFLDAALEARSTSRPHCDEEERRNSHMLFTLHIYQYRMEKSAKGGMSGGRSRLHLLDLGSCETDISRTREGGGGQCLSLSALGNVILALANGAKHVPYRDSKLTMLLRESLGNINCRTTMIAHISDSPTNYMETLTTVQLASRIHRMRKKKSKYASSSSGGESSCEEGRIRKPHLRPFHPRTVALDPDMPTLLSSDPDYSSSSEHSCDTVIYIGPGGATISDRELSDNEGPPSFVPIIPSLNRKRGKDTQRPEVEYFKCDTFAELQERLECIDGSEGPAALTGEGKGAHIAPRTKSPEEAVSPKTVKSPSQKPIISTTTTHTAPANSEQEHSKLSLDGGVPESHKRTSADGEKVLPSASPSLPRSSRTPSQGLDAICRAPPVGMSQQALRQGQHGGSPVLERAHHGRSPMEMSHLRAALRGRCLERDVLRTTITLQQPVELNGEDELVFTVVEDLPIGLVPDNGRPSSIISFNSDCSLQALASGSRPVSIISSINDEFDAYTAQECASGVSSTSQEEMFAHHGSRQSSIGSWPSEVSVCSLESDGTHSTSRFLQRAKCMAPENTSILSSPGIFRRETFLQHGPKSSLNDSGVCFSELDSDPATPSKLSLTKCPPSPDSTKASLRANTLNTSASSQIPHHAVHSSLPRKTKPTSSVAPSCSRQEGKQDDLWLQGAGHSDPRATESTVASKPPRNGVSGLPSRKPGGNSNSVPRPPKAQVSSSTQRVVDGCEKSSSKKAETISRMPQLRRGATTLGTVSVPHSSPESKWGRDGTTGSGSLRFSSLGKKANGQKSSMLPKSGSISPPAPPVRKSSLDQKTRIVLSPSALRTASDAARSSLPKTSVSEEEFDVRFRGDLFSYKTSSLKADHGSAKTASSLKTRGAKGDSGRYYGSLMSLERSDSLTSVRSRPGLSRENSGISLGDNGKSNRSVPKLGVPTSTTSTSTATSPPSSTTFATTSKLGQLKANVNPRAIVASGSKARTLYASSSKTLNYSTKSDDAPTARNASLPPTGKPPARSLPGTNGNGKPGRGTIMGTKQAIRAANSRVSELVAGSPRKHLSRSSGDNANDSGASVSGSPISTPLPSPYSKITAPRRPQRYSSGHGSDNSSVLSGELPPAMGRTALFYHSGGSSGYESMIRDSETTGSASSAHDSMSESGVSTSNRSRVSKSPKKRGNGLQRRRLIPAPLPDTSSLGRKAGVPGQWVDLPPLGGTLKEPFEIKVYEIDDVERLQRRREGATGTEPFQDVEKGLLYFNARLRMLEKRQQRIRELRAKHERLSGELEDAKSRLMLDPGKWTGEFEVDPDLDKESQEYLEALEQATGELEYCVNLCKSRVMMETCFDIVVSATAVTQGGQQKGGVEV</sequence>
<accession>A0A8U0PGW6</accession>
<dbReference type="Pfam" id="PF23081">
    <property type="entry name" value="HTH_KIF26A_B_1st"/>
    <property type="match status" value="1"/>
</dbReference>
<evidence type="ECO:0000256" key="13">
    <source>
        <dbReference type="SAM" id="MobiDB-lite"/>
    </source>
</evidence>
<evidence type="ECO:0000256" key="3">
    <source>
        <dbReference type="ARBA" id="ARBA00012180"/>
    </source>
</evidence>
<dbReference type="GO" id="GO:0015074">
    <property type="term" value="P:DNA integration"/>
    <property type="evidence" value="ECO:0007669"/>
    <property type="project" value="InterPro"/>
</dbReference>
<feature type="region of interest" description="Disordered" evidence="13">
    <location>
        <begin position="747"/>
        <end position="769"/>
    </location>
</feature>
<dbReference type="Gene3D" id="3.10.10.10">
    <property type="entry name" value="HIV Type 1 Reverse Transcriptase, subunit A, domain 1"/>
    <property type="match status" value="1"/>
</dbReference>
<keyword evidence="7 11" id="KW-0547">Nucleotide-binding</keyword>
<feature type="compositionally biased region" description="Polar residues" evidence="13">
    <location>
        <begin position="1800"/>
        <end position="1812"/>
    </location>
</feature>
<evidence type="ECO:0000256" key="2">
    <source>
        <dbReference type="ARBA" id="ARBA00010879"/>
    </source>
</evidence>
<dbReference type="PANTHER" id="PTHR21608">
    <property type="entry name" value="KINESIN-LIKE PROTEIN CG14535"/>
    <property type="match status" value="1"/>
</dbReference>
<feature type="compositionally biased region" description="Polar residues" evidence="13">
    <location>
        <begin position="1316"/>
        <end position="1338"/>
    </location>
</feature>
<dbReference type="FunFam" id="3.40.850.10:FF:000015">
    <property type="entry name" value="Kinesin family member 26A"/>
    <property type="match status" value="1"/>
</dbReference>
<keyword evidence="8 11" id="KW-0067">ATP-binding</keyword>
<feature type="compositionally biased region" description="Polar residues" evidence="13">
    <location>
        <begin position="2070"/>
        <end position="2091"/>
    </location>
</feature>
<feature type="compositionally biased region" description="Basic and acidic residues" evidence="13">
    <location>
        <begin position="1738"/>
        <end position="1750"/>
    </location>
</feature>